<dbReference type="Pfam" id="PF05786">
    <property type="entry name" value="Cnd2"/>
    <property type="match status" value="2"/>
</dbReference>
<evidence type="ECO:0000256" key="7">
    <source>
        <dbReference type="ARBA" id="ARBA00022618"/>
    </source>
</evidence>
<dbReference type="GO" id="GO:0003682">
    <property type="term" value="F:chromatin binding"/>
    <property type="evidence" value="ECO:0007669"/>
    <property type="project" value="TreeGrafter"/>
</dbReference>
<keyword evidence="10 11" id="KW-0131">Cell cycle</keyword>
<dbReference type="PIRSF" id="PIRSF017126">
    <property type="entry name" value="Condensin_H"/>
    <property type="match status" value="1"/>
</dbReference>
<evidence type="ECO:0000256" key="4">
    <source>
        <dbReference type="ARBA" id="ARBA00016065"/>
    </source>
</evidence>
<dbReference type="AlphaFoldDB" id="A0A2N1JDF1"/>
<evidence type="ECO:0000256" key="6">
    <source>
        <dbReference type="ARBA" id="ARBA00022490"/>
    </source>
</evidence>
<evidence type="ECO:0000256" key="3">
    <source>
        <dbReference type="ARBA" id="ARBA00009471"/>
    </source>
</evidence>
<organism evidence="13 14">
    <name type="scientific">Malassezia vespertilionis</name>
    <dbReference type="NCBI Taxonomy" id="2020962"/>
    <lineage>
        <taxon>Eukaryota</taxon>
        <taxon>Fungi</taxon>
        <taxon>Dikarya</taxon>
        <taxon>Basidiomycota</taxon>
        <taxon>Ustilaginomycotina</taxon>
        <taxon>Malasseziomycetes</taxon>
        <taxon>Malasseziales</taxon>
        <taxon>Malasseziaceae</taxon>
        <taxon>Malassezia</taxon>
    </lineage>
</organism>
<keyword evidence="5" id="KW-0158">Chromosome</keyword>
<evidence type="ECO:0000256" key="2">
    <source>
        <dbReference type="ARBA" id="ARBA00004496"/>
    </source>
</evidence>
<feature type="region of interest" description="Disordered" evidence="12">
    <location>
        <begin position="134"/>
        <end position="170"/>
    </location>
</feature>
<dbReference type="PANTHER" id="PTHR13108:SF9">
    <property type="entry name" value="CONDENSIN COMPLEX SUBUNIT 2"/>
    <property type="match status" value="1"/>
</dbReference>
<comment type="subcellular location">
    <subcellularLocation>
        <location evidence="1">Chromosome</location>
    </subcellularLocation>
    <subcellularLocation>
        <location evidence="2">Cytoplasm</location>
    </subcellularLocation>
</comment>
<evidence type="ECO:0000256" key="12">
    <source>
        <dbReference type="SAM" id="MobiDB-lite"/>
    </source>
</evidence>
<evidence type="ECO:0000313" key="14">
    <source>
        <dbReference type="Proteomes" id="UP000232875"/>
    </source>
</evidence>
<evidence type="ECO:0000256" key="9">
    <source>
        <dbReference type="ARBA" id="ARBA00023067"/>
    </source>
</evidence>
<evidence type="ECO:0000256" key="8">
    <source>
        <dbReference type="ARBA" id="ARBA00022776"/>
    </source>
</evidence>
<evidence type="ECO:0000256" key="5">
    <source>
        <dbReference type="ARBA" id="ARBA00022454"/>
    </source>
</evidence>
<keyword evidence="14" id="KW-1185">Reference proteome</keyword>
<dbReference type="GO" id="GO:0051301">
    <property type="term" value="P:cell division"/>
    <property type="evidence" value="ECO:0007669"/>
    <property type="project" value="UniProtKB-KW"/>
</dbReference>
<dbReference type="EMBL" id="KZ454989">
    <property type="protein sequence ID" value="PKI84564.1"/>
    <property type="molecule type" value="Genomic_DNA"/>
</dbReference>
<accession>A0A2N1JDF1</accession>
<dbReference type="STRING" id="2020962.A0A2N1JDF1"/>
<protein>
    <recommendedName>
        <fullName evidence="4 11">Condensin complex subunit 2</fullName>
    </recommendedName>
</protein>
<dbReference type="OrthoDB" id="362021at2759"/>
<comment type="function">
    <text evidence="11">Regulatory subunit of the condensin complex, a complex required for conversion of interphase chromatin into mitotic-like condense chromosomes.</text>
</comment>
<evidence type="ECO:0000256" key="11">
    <source>
        <dbReference type="PIRNR" id="PIRNR017126"/>
    </source>
</evidence>
<keyword evidence="9 11" id="KW-0226">DNA condensation</keyword>
<name>A0A2N1JDF1_9BASI</name>
<sequence>MQPFRAPQGAPAGMRGMRDAGDGRTTSSNMGRRIVSKGLARTQQRAAELGTMPALEVDTTSFEEWMKMATDNKINAANTWSFALIDYFHDMSLLRNDSGDGSINFQKASCTLDGCVKVWTSRVDSVMAETGRLLSGLQDEEEGAQDRADEEQAADDGDESDAAVGRTSKRRRAKETTLASSFAQLQAKRFDLEFSVDPLFKKTSADFDEGGAGGLLMNHLHVDDGMKVVFDASDVAAVVEDSAAESEVAEEACDATAEQAVDIDALRNILLLAAAHTDPAQANQTLEAILQSRILCPSISTFRFSDDNDAQLPSMPTDEHAEMASFELDMDDGMPLHEEEEDFFDGHAAIDDAPEFDVAFMHNTDLAHDDPPSTAPQGHDMLFDYFDNRMKKNWAGPEHWKMARINFAALQKERGPAASVPTEEKPKARRKEALVIDFFSNDAAQSANALFAASATPASIKMPKAAQNNTATHLLPDDQHYNSKRLLRLFLKPKAAILLQNRHVLREPSAFGDEWADACDDAAFQTDLFQENDPYDDVLAPPPFAQDEYDLEDGIDPLRKVRPEYVEYAKRAKQLDVKRLKDNIWRQLQPEDTPPQDVPFGAVLNGLGQLYPKPRLEEISTSFCFICLLHLANEEGLAIDVHAAQDASLQEAVALDDDESDEAKVGRIDQLYVSHDASL</sequence>
<evidence type="ECO:0000256" key="10">
    <source>
        <dbReference type="ARBA" id="ARBA00023306"/>
    </source>
</evidence>
<dbReference type="GO" id="GO:0005737">
    <property type="term" value="C:cytoplasm"/>
    <property type="evidence" value="ECO:0007669"/>
    <property type="project" value="UniProtKB-SubCell"/>
</dbReference>
<feature type="region of interest" description="Disordered" evidence="12">
    <location>
        <begin position="1"/>
        <end position="34"/>
    </location>
</feature>
<gene>
    <name evidence="13" type="ORF">MVES_001587</name>
</gene>
<proteinExistence type="inferred from homology"/>
<dbReference type="GO" id="GO:0000796">
    <property type="term" value="C:condensin complex"/>
    <property type="evidence" value="ECO:0007669"/>
    <property type="project" value="InterPro"/>
</dbReference>
<dbReference type="GO" id="GO:0007076">
    <property type="term" value="P:mitotic chromosome condensation"/>
    <property type="evidence" value="ECO:0007669"/>
    <property type="project" value="InterPro"/>
</dbReference>
<dbReference type="PANTHER" id="PTHR13108">
    <property type="entry name" value="CONDENSIN COMPLEX SUBUNIT 2"/>
    <property type="match status" value="1"/>
</dbReference>
<dbReference type="InterPro" id="IPR022816">
    <property type="entry name" value="Condensin_barren_su2"/>
</dbReference>
<keyword evidence="7 11" id="KW-0132">Cell division</keyword>
<keyword evidence="8 11" id="KW-0498">Mitosis</keyword>
<evidence type="ECO:0000313" key="13">
    <source>
        <dbReference type="EMBL" id="PKI84564.1"/>
    </source>
</evidence>
<dbReference type="Proteomes" id="UP000232875">
    <property type="component" value="Unassembled WGS sequence"/>
</dbReference>
<evidence type="ECO:0000256" key="1">
    <source>
        <dbReference type="ARBA" id="ARBA00004286"/>
    </source>
</evidence>
<feature type="compositionally biased region" description="Acidic residues" evidence="12">
    <location>
        <begin position="138"/>
        <end position="161"/>
    </location>
</feature>
<reference evidence="13 14" key="1">
    <citation type="submission" date="2017-10" db="EMBL/GenBank/DDBJ databases">
        <title>A novel species of cold-tolerant Malassezia isolated from bats.</title>
        <authorList>
            <person name="Lorch J.M."/>
            <person name="Palmer J.M."/>
            <person name="Vanderwolf K.J."/>
            <person name="Schmidt K.Z."/>
            <person name="Verant M.L."/>
            <person name="Weller T.J."/>
            <person name="Blehert D.S."/>
        </authorList>
    </citation>
    <scope>NUCLEOTIDE SEQUENCE [LARGE SCALE GENOMIC DNA]</scope>
    <source>
        <strain evidence="13 14">NWHC:44797-103</strain>
    </source>
</reference>
<keyword evidence="6" id="KW-0963">Cytoplasm</keyword>
<comment type="similarity">
    <text evidence="3 11">Belongs to the CND2 (condensin subunit 2) family.</text>
</comment>